<gene>
    <name evidence="13" type="ORF">PhCBS80983_g04506</name>
</gene>
<dbReference type="GO" id="GO:0000049">
    <property type="term" value="F:tRNA binding"/>
    <property type="evidence" value="ECO:0007669"/>
    <property type="project" value="UniProtKB-KW"/>
</dbReference>
<dbReference type="GO" id="GO:0016428">
    <property type="term" value="F:tRNA (cytidine-5-)-methyltransferase activity"/>
    <property type="evidence" value="ECO:0007669"/>
    <property type="project" value="InterPro"/>
</dbReference>
<dbReference type="Gene3D" id="3.40.50.150">
    <property type="entry name" value="Vaccinia Virus protein VP39"/>
    <property type="match status" value="1"/>
</dbReference>
<keyword evidence="9" id="KW-0539">Nucleus</keyword>
<dbReference type="Pfam" id="PF25378">
    <property type="entry name" value="PUA_NSUN2"/>
    <property type="match status" value="1"/>
</dbReference>
<dbReference type="InterPro" id="IPR057286">
    <property type="entry name" value="PUA_NSUN2"/>
</dbReference>
<evidence type="ECO:0000256" key="1">
    <source>
        <dbReference type="ARBA" id="ARBA00004123"/>
    </source>
</evidence>
<dbReference type="PRINTS" id="PR02008">
    <property type="entry name" value="RCMTFAMILY"/>
</dbReference>
<dbReference type="EMBL" id="QEAQ01000073">
    <property type="protein sequence ID" value="TPX56502.1"/>
    <property type="molecule type" value="Genomic_DNA"/>
</dbReference>
<comment type="caution">
    <text evidence="10">Lacks conserved residue(s) required for the propagation of feature annotation.</text>
</comment>
<dbReference type="GO" id="GO:0030488">
    <property type="term" value="P:tRNA methylation"/>
    <property type="evidence" value="ECO:0007669"/>
    <property type="project" value="UniProtKB-ARBA"/>
</dbReference>
<accession>A0A507DYQ3</accession>
<feature type="compositionally biased region" description="Basic residues" evidence="11">
    <location>
        <begin position="1"/>
        <end position="13"/>
    </location>
</feature>
<evidence type="ECO:0000259" key="12">
    <source>
        <dbReference type="PROSITE" id="PS51686"/>
    </source>
</evidence>
<comment type="similarity">
    <text evidence="2 10">Belongs to the class I-like SAM-binding methyltransferase superfamily. RsmB/NOP family.</text>
</comment>
<comment type="subcellular location">
    <subcellularLocation>
        <location evidence="1">Nucleus</location>
    </subcellularLocation>
</comment>
<protein>
    <recommendedName>
        <fullName evidence="12">SAM-dependent MTase RsmB/NOP-type domain-containing protein</fullName>
    </recommendedName>
</protein>
<feature type="binding site" evidence="10">
    <location>
        <position position="264"/>
    </location>
    <ligand>
        <name>S-adenosyl-L-methionine</name>
        <dbReference type="ChEBI" id="CHEBI:59789"/>
    </ligand>
</feature>
<evidence type="ECO:0000256" key="4">
    <source>
        <dbReference type="ARBA" id="ARBA00022603"/>
    </source>
</evidence>
<sequence length="805" mass="88612">MGRKDNKKPRFQKKSFDKAAKAERKVGKDVKYQDVEMKNEKFITYYKTQNILPEEEFDTFVECLKTLLPVSFRITGSRSHAAELRDLMIKEYFPTMSDFEIDGEKIEVPKPLPWYPDNLGWISTLSRSALRKSPQLARFHRFLVAETEVGNISRQEVVSMIPVELLDVKPHHNVLDMCAAPGSKTAQLLEALHANESDAIPEGMVIANDADQNRCYMLVKQAKRLQSPCLMVTNHEAQQFPSIYYSAKDASRSSALRFDRILADVPCSGDGTFRKNKNIWKTWTQGNGNALHRIQLPILLRGASLLRVGGRIVYSTCSFNPMENEAVVAGAIKLSGGALRLVDISNELPALIRKPGLSSWKVQHKDGTFYDAFDDVPEKARKYMVHSMFMPENAAEMNLDRCIRVYPHAQNTGGFFVAVLEKVAQYGALDRSDGLPPQINKDGTVANDDDMDNVDMDATLGVDGEEEDTVESNERKRPAEDESDREPKRLHAESESTTSTPPPTATRTPTVTSIAWQGGESPFVFLAPTNPELIAMRAFFALSASFPTHNFVVRSENENWKTVYFVSTAVRNVITAANSFRLRIVNTGIRVFTRNSNTTTVTATTTSPPETTPTPTPATPTPATPTTTTTKQPIGSPFRLSNEGLSVIGAFVSPNNIIHASLPDIITLLSIEYPKFTQFNGRLQSIFTRIPLGSCIVKFDPAETGDAGEGLVEGCAYEGSVRTPILLPVWRAHVSVSLLLNKAERKSLMHRLTGKELDIVTGLESELPGAAAGAAAGADARAGQAGGEDGETTPEDATVQLEETA</sequence>
<evidence type="ECO:0000256" key="7">
    <source>
        <dbReference type="ARBA" id="ARBA00022694"/>
    </source>
</evidence>
<evidence type="ECO:0000256" key="10">
    <source>
        <dbReference type="PROSITE-ProRule" id="PRU01023"/>
    </source>
</evidence>
<feature type="region of interest" description="Disordered" evidence="11">
    <location>
        <begin position="430"/>
        <end position="509"/>
    </location>
</feature>
<dbReference type="InterPro" id="IPR023267">
    <property type="entry name" value="RCMT"/>
</dbReference>
<dbReference type="PROSITE" id="PS51686">
    <property type="entry name" value="SAM_MT_RSMB_NOP"/>
    <property type="match status" value="1"/>
</dbReference>
<evidence type="ECO:0000256" key="2">
    <source>
        <dbReference type="ARBA" id="ARBA00007494"/>
    </source>
</evidence>
<evidence type="ECO:0000313" key="14">
    <source>
        <dbReference type="Proteomes" id="UP000318582"/>
    </source>
</evidence>
<dbReference type="STRING" id="109895.A0A507DYQ3"/>
<keyword evidence="6 10" id="KW-0949">S-adenosyl-L-methionine</keyword>
<feature type="compositionally biased region" description="Basic and acidic residues" evidence="11">
    <location>
        <begin position="14"/>
        <end position="26"/>
    </location>
</feature>
<dbReference type="PANTHER" id="PTHR22808">
    <property type="entry name" value="NCL1 YEAST -RELATED NOL1/NOP2/FMU SUN DOMAIN-CONTAINING"/>
    <property type="match status" value="1"/>
</dbReference>
<dbReference type="PROSITE" id="PS01153">
    <property type="entry name" value="NOL1_NOP2_SUN"/>
    <property type="match status" value="1"/>
</dbReference>
<keyword evidence="3" id="KW-0820">tRNA-binding</keyword>
<reference evidence="13 14" key="1">
    <citation type="journal article" date="2019" name="Sci. Rep.">
        <title>Comparative genomics of chytrid fungi reveal insights into the obligate biotrophic and pathogenic lifestyle of Synchytrium endobioticum.</title>
        <authorList>
            <person name="van de Vossenberg B.T.L.H."/>
            <person name="Warris S."/>
            <person name="Nguyen H.D.T."/>
            <person name="van Gent-Pelzer M.P.E."/>
            <person name="Joly D.L."/>
            <person name="van de Geest H.C."/>
            <person name="Bonants P.J.M."/>
            <person name="Smith D.S."/>
            <person name="Levesque C.A."/>
            <person name="van der Lee T.A.J."/>
        </authorList>
    </citation>
    <scope>NUCLEOTIDE SEQUENCE [LARGE SCALE GENOMIC DNA]</scope>
    <source>
        <strain evidence="13 14">CBS 809.83</strain>
    </source>
</reference>
<dbReference type="InterPro" id="IPR029063">
    <property type="entry name" value="SAM-dependent_MTases_sf"/>
</dbReference>
<keyword evidence="4 10" id="KW-0489">Methyltransferase</keyword>
<dbReference type="Pfam" id="PF01189">
    <property type="entry name" value="Methyltr_RsmB-F"/>
    <property type="match status" value="1"/>
</dbReference>
<evidence type="ECO:0000256" key="8">
    <source>
        <dbReference type="ARBA" id="ARBA00022884"/>
    </source>
</evidence>
<feature type="binding site" evidence="10">
    <location>
        <position position="209"/>
    </location>
    <ligand>
        <name>S-adenosyl-L-methionine</name>
        <dbReference type="ChEBI" id="CHEBI:59789"/>
    </ligand>
</feature>
<dbReference type="InterPro" id="IPR023270">
    <property type="entry name" value="RCMT_NCL1"/>
</dbReference>
<dbReference type="AlphaFoldDB" id="A0A507DYQ3"/>
<keyword evidence="8 10" id="KW-0694">RNA-binding</keyword>
<evidence type="ECO:0000256" key="5">
    <source>
        <dbReference type="ARBA" id="ARBA00022679"/>
    </source>
</evidence>
<feature type="compositionally biased region" description="Low complexity" evidence="11">
    <location>
        <begin position="495"/>
        <end position="509"/>
    </location>
</feature>
<comment type="caution">
    <text evidence="13">The sequence shown here is derived from an EMBL/GenBank/DDBJ whole genome shotgun (WGS) entry which is preliminary data.</text>
</comment>
<feature type="compositionally biased region" description="Low complexity" evidence="11">
    <location>
        <begin position="599"/>
        <end position="609"/>
    </location>
</feature>
<dbReference type="InterPro" id="IPR049560">
    <property type="entry name" value="MeTrfase_RsmB-F_NOP2_cat"/>
</dbReference>
<feature type="region of interest" description="Disordered" evidence="11">
    <location>
        <begin position="771"/>
        <end position="805"/>
    </location>
</feature>
<keyword evidence="7" id="KW-0819">tRNA processing</keyword>
<dbReference type="PRINTS" id="PR02011">
    <property type="entry name" value="RCMTNCL1"/>
</dbReference>
<dbReference type="GO" id="GO:0005634">
    <property type="term" value="C:nucleus"/>
    <property type="evidence" value="ECO:0007669"/>
    <property type="project" value="UniProtKB-SubCell"/>
</dbReference>
<keyword evidence="14" id="KW-1185">Reference proteome</keyword>
<feature type="active site" description="Nucleophile" evidence="10">
    <location>
        <position position="317"/>
    </location>
</feature>
<feature type="domain" description="SAM-dependent MTase RsmB/NOP-type" evidence="12">
    <location>
        <begin position="60"/>
        <end position="423"/>
    </location>
</feature>
<organism evidence="13 14">
    <name type="scientific">Powellomyces hirtus</name>
    <dbReference type="NCBI Taxonomy" id="109895"/>
    <lineage>
        <taxon>Eukaryota</taxon>
        <taxon>Fungi</taxon>
        <taxon>Fungi incertae sedis</taxon>
        <taxon>Chytridiomycota</taxon>
        <taxon>Chytridiomycota incertae sedis</taxon>
        <taxon>Chytridiomycetes</taxon>
        <taxon>Spizellomycetales</taxon>
        <taxon>Powellomycetaceae</taxon>
        <taxon>Powellomyces</taxon>
    </lineage>
</organism>
<feature type="binding site" evidence="10">
    <location>
        <begin position="178"/>
        <end position="184"/>
    </location>
    <ligand>
        <name>S-adenosyl-L-methionine</name>
        <dbReference type="ChEBI" id="CHEBI:59789"/>
    </ligand>
</feature>
<dbReference type="Proteomes" id="UP000318582">
    <property type="component" value="Unassembled WGS sequence"/>
</dbReference>
<dbReference type="SUPFAM" id="SSF53335">
    <property type="entry name" value="S-adenosyl-L-methionine-dependent methyltransferases"/>
    <property type="match status" value="1"/>
</dbReference>
<dbReference type="PANTHER" id="PTHR22808:SF1">
    <property type="entry name" value="RNA CYTOSINE-C(5)-METHYLTRANSFERASE NSUN2-RELATED"/>
    <property type="match status" value="1"/>
</dbReference>
<dbReference type="Pfam" id="PF25376">
    <property type="entry name" value="Pre-PUA_NSUN2"/>
    <property type="match status" value="1"/>
</dbReference>
<keyword evidence="5 10" id="KW-0808">Transferase</keyword>
<feature type="region of interest" description="Disordered" evidence="11">
    <location>
        <begin position="599"/>
        <end position="635"/>
    </location>
</feature>
<evidence type="ECO:0000256" key="9">
    <source>
        <dbReference type="ARBA" id="ARBA00023242"/>
    </source>
</evidence>
<feature type="region of interest" description="Disordered" evidence="11">
    <location>
        <begin position="1"/>
        <end position="26"/>
    </location>
</feature>
<dbReference type="InterPro" id="IPR057285">
    <property type="entry name" value="Pre-PUA_NSUN2"/>
</dbReference>
<dbReference type="InterPro" id="IPR001678">
    <property type="entry name" value="MeTrfase_RsmB-F_NOP2_dom"/>
</dbReference>
<evidence type="ECO:0000313" key="13">
    <source>
        <dbReference type="EMBL" id="TPX56502.1"/>
    </source>
</evidence>
<evidence type="ECO:0000256" key="3">
    <source>
        <dbReference type="ARBA" id="ARBA00022555"/>
    </source>
</evidence>
<dbReference type="InterPro" id="IPR018314">
    <property type="entry name" value="RsmB/NOL1/NOP2-like_CS"/>
</dbReference>
<feature type="compositionally biased region" description="Basic and acidic residues" evidence="11">
    <location>
        <begin position="472"/>
        <end position="494"/>
    </location>
</feature>
<dbReference type="GO" id="GO:0005737">
    <property type="term" value="C:cytoplasm"/>
    <property type="evidence" value="ECO:0007669"/>
    <property type="project" value="TreeGrafter"/>
</dbReference>
<evidence type="ECO:0000256" key="11">
    <source>
        <dbReference type="SAM" id="MobiDB-lite"/>
    </source>
</evidence>
<name>A0A507DYQ3_9FUNG</name>
<feature type="compositionally biased region" description="Low complexity" evidence="11">
    <location>
        <begin position="771"/>
        <end position="783"/>
    </location>
</feature>
<proteinExistence type="inferred from homology"/>
<evidence type="ECO:0000256" key="6">
    <source>
        <dbReference type="ARBA" id="ARBA00022691"/>
    </source>
</evidence>
<feature type="compositionally biased region" description="Pro residues" evidence="11">
    <location>
        <begin position="610"/>
        <end position="623"/>
    </location>
</feature>